<organism evidence="1">
    <name type="scientific">marine metagenome</name>
    <dbReference type="NCBI Taxonomy" id="408172"/>
    <lineage>
        <taxon>unclassified sequences</taxon>
        <taxon>metagenomes</taxon>
        <taxon>ecological metagenomes</taxon>
    </lineage>
</organism>
<dbReference type="EMBL" id="UINC01126316">
    <property type="protein sequence ID" value="SVD04715.1"/>
    <property type="molecule type" value="Genomic_DNA"/>
</dbReference>
<proteinExistence type="predicted"/>
<evidence type="ECO:0000313" key="1">
    <source>
        <dbReference type="EMBL" id="SVD04715.1"/>
    </source>
</evidence>
<name>A0A382S5F4_9ZZZZ</name>
<reference evidence="1" key="1">
    <citation type="submission" date="2018-05" db="EMBL/GenBank/DDBJ databases">
        <authorList>
            <person name="Lanie J.A."/>
            <person name="Ng W.-L."/>
            <person name="Kazmierczak K.M."/>
            <person name="Andrzejewski T.M."/>
            <person name="Davidsen T.M."/>
            <person name="Wayne K.J."/>
            <person name="Tettelin H."/>
            <person name="Glass J.I."/>
            <person name="Rusch D."/>
            <person name="Podicherti R."/>
            <person name="Tsui H.-C.T."/>
            <person name="Winkler M.E."/>
        </authorList>
    </citation>
    <scope>NUCLEOTIDE SEQUENCE</scope>
</reference>
<dbReference type="AlphaFoldDB" id="A0A382S5F4"/>
<protein>
    <submittedName>
        <fullName evidence="1">Uncharacterized protein</fullName>
    </submittedName>
</protein>
<gene>
    <name evidence="1" type="ORF">METZ01_LOCUS357569</name>
</gene>
<accession>A0A382S5F4</accession>
<sequence length="29" mass="3019">MRTLIHHQVPGAGGDLATDVYLPEGAGSR</sequence>
<feature type="non-terminal residue" evidence="1">
    <location>
        <position position="29"/>
    </location>
</feature>